<reference evidence="2 3" key="1">
    <citation type="journal article" date="2011" name="Cell">
        <title>Insight into structure and assembly of the nuclear pore complex by utilizing the genome of a eukaryotic thermophile.</title>
        <authorList>
            <person name="Amlacher S."/>
            <person name="Sarges P."/>
            <person name="Flemming D."/>
            <person name="van Noort V."/>
            <person name="Kunze R."/>
            <person name="Devos D.P."/>
            <person name="Arumugam M."/>
            <person name="Bork P."/>
            <person name="Hurt E."/>
        </authorList>
    </citation>
    <scope>NUCLEOTIDE SEQUENCE [LARGE SCALE GENOMIC DNA]</scope>
    <source>
        <strain evidence="3">DSM 1495 / CBS 144.50 / IMI 039719</strain>
    </source>
</reference>
<dbReference type="Proteomes" id="UP000008066">
    <property type="component" value="Unassembled WGS sequence"/>
</dbReference>
<sequence length="114" mass="11946">MLASTVNNDAVENMLMLLLCSGAKYICESFAVVAAMPEQALLLAATAASIVLMLQSHALALPAASERAAGSDRWISVLLLFGQPDLLASQPQPRLPNPGPEPKSCRMSLGPTEA</sequence>
<protein>
    <submittedName>
        <fullName evidence="2">Uncharacterized protein</fullName>
    </submittedName>
</protein>
<evidence type="ECO:0000313" key="2">
    <source>
        <dbReference type="EMBL" id="EGS20752.1"/>
    </source>
</evidence>
<dbReference type="GeneID" id="18256626"/>
<dbReference type="EMBL" id="GL988041">
    <property type="protein sequence ID" value="EGS20752.1"/>
    <property type="molecule type" value="Genomic_DNA"/>
</dbReference>
<dbReference type="KEGG" id="cthr:CTHT_0025880"/>
<evidence type="ECO:0000313" key="3">
    <source>
        <dbReference type="Proteomes" id="UP000008066"/>
    </source>
</evidence>
<dbReference type="RefSeq" id="XP_006693048.1">
    <property type="nucleotide sequence ID" value="XM_006692985.1"/>
</dbReference>
<accession>G0S688</accession>
<keyword evidence="3" id="KW-1185">Reference proteome</keyword>
<name>G0S688_CHATD</name>
<feature type="region of interest" description="Disordered" evidence="1">
    <location>
        <begin position="89"/>
        <end position="114"/>
    </location>
</feature>
<organism evidence="3">
    <name type="scientific">Chaetomium thermophilum (strain DSM 1495 / CBS 144.50 / IMI 039719)</name>
    <name type="common">Thermochaetoides thermophila</name>
    <dbReference type="NCBI Taxonomy" id="759272"/>
    <lineage>
        <taxon>Eukaryota</taxon>
        <taxon>Fungi</taxon>
        <taxon>Dikarya</taxon>
        <taxon>Ascomycota</taxon>
        <taxon>Pezizomycotina</taxon>
        <taxon>Sordariomycetes</taxon>
        <taxon>Sordariomycetidae</taxon>
        <taxon>Sordariales</taxon>
        <taxon>Chaetomiaceae</taxon>
        <taxon>Thermochaetoides</taxon>
    </lineage>
</organism>
<evidence type="ECO:0000256" key="1">
    <source>
        <dbReference type="SAM" id="MobiDB-lite"/>
    </source>
</evidence>
<dbReference type="HOGENOM" id="CLU_2120819_0_0_1"/>
<proteinExistence type="predicted"/>
<dbReference type="AlphaFoldDB" id="G0S688"/>
<gene>
    <name evidence="2" type="ORF">CTHT_0025880</name>
</gene>